<gene>
    <name evidence="7" type="ORF">IX83_05105</name>
</gene>
<dbReference type="InterPro" id="IPR006139">
    <property type="entry name" value="D-isomer_2_OHA_DH_cat_dom"/>
</dbReference>
<dbReference type="Pfam" id="PF02826">
    <property type="entry name" value="2-Hacid_dh_C"/>
    <property type="match status" value="1"/>
</dbReference>
<dbReference type="CDD" id="cd12156">
    <property type="entry name" value="HPPR"/>
    <property type="match status" value="1"/>
</dbReference>
<dbReference type="InterPro" id="IPR036291">
    <property type="entry name" value="NAD(P)-bd_dom_sf"/>
</dbReference>
<comment type="similarity">
    <text evidence="4">Belongs to the D-isomer specific 2-hydroxyacid dehydrogenase family.</text>
</comment>
<evidence type="ECO:0000313" key="7">
    <source>
        <dbReference type="EMBL" id="AIL32770.1"/>
    </source>
</evidence>
<feature type="domain" description="D-isomer specific 2-hydroxyacid dehydrogenase NAD-binding" evidence="6">
    <location>
        <begin position="115"/>
        <end position="287"/>
    </location>
</feature>
<dbReference type="InterPro" id="IPR050223">
    <property type="entry name" value="D-isomer_2-hydroxyacid_DH"/>
</dbReference>
<dbReference type="AlphaFoldDB" id="A0A077DD62"/>
<evidence type="ECO:0000256" key="2">
    <source>
        <dbReference type="ARBA" id="ARBA00023002"/>
    </source>
</evidence>
<dbReference type="PANTHER" id="PTHR10996">
    <property type="entry name" value="2-HYDROXYACID DEHYDROGENASE-RELATED"/>
    <property type="match status" value="1"/>
</dbReference>
<proteinExistence type="inferred from homology"/>
<dbReference type="InterPro" id="IPR029752">
    <property type="entry name" value="D-isomer_DH_CS1"/>
</dbReference>
<dbReference type="EMBL" id="CP009238">
    <property type="protein sequence ID" value="AIL32770.1"/>
    <property type="molecule type" value="Genomic_DNA"/>
</dbReference>
<evidence type="ECO:0000259" key="6">
    <source>
        <dbReference type="Pfam" id="PF02826"/>
    </source>
</evidence>
<dbReference type="GO" id="GO:0051287">
    <property type="term" value="F:NAD binding"/>
    <property type="evidence" value="ECO:0007669"/>
    <property type="project" value="InterPro"/>
</dbReference>
<keyword evidence="1" id="KW-0521">NADP</keyword>
<dbReference type="Gene3D" id="3.40.50.720">
    <property type="entry name" value="NAD(P)-binding Rossmann-like Domain"/>
    <property type="match status" value="2"/>
</dbReference>
<dbReference type="eggNOG" id="COG1052">
    <property type="taxonomic scope" value="Bacteria"/>
</dbReference>
<keyword evidence="3" id="KW-0520">NAD</keyword>
<dbReference type="GO" id="GO:0030267">
    <property type="term" value="F:glyoxylate reductase (NADPH) activity"/>
    <property type="evidence" value="ECO:0007669"/>
    <property type="project" value="TreeGrafter"/>
</dbReference>
<dbReference type="STRING" id="1072685.IX83_05105"/>
<name>A0A077DD62_9BURK</name>
<evidence type="ECO:0000256" key="4">
    <source>
        <dbReference type="RuleBase" id="RU003719"/>
    </source>
</evidence>
<evidence type="ECO:0000256" key="1">
    <source>
        <dbReference type="ARBA" id="ARBA00022857"/>
    </source>
</evidence>
<reference evidence="7 8" key="1">
    <citation type="journal article" date="2014" name="BMC Genomics">
        <title>A genomic perspective on a new bacterial genus and species from the Alcaligenaceae family, Basilea psittacipulmonis.</title>
        <authorList>
            <person name="Whiteson K.L."/>
            <person name="Hernandez D."/>
            <person name="Lazarevic V."/>
            <person name="Gaia N."/>
            <person name="Farinelli L."/>
            <person name="Francois P."/>
            <person name="Pilo P."/>
            <person name="Frey J."/>
            <person name="Schrenzel J."/>
        </authorList>
    </citation>
    <scope>NUCLEOTIDE SEQUENCE [LARGE SCALE GENOMIC DNA]</scope>
    <source>
        <strain evidence="7 8">DSM 24701</strain>
    </source>
</reference>
<organism evidence="7 8">
    <name type="scientific">Basilea psittacipulmonis DSM 24701</name>
    <dbReference type="NCBI Taxonomy" id="1072685"/>
    <lineage>
        <taxon>Bacteria</taxon>
        <taxon>Pseudomonadati</taxon>
        <taxon>Pseudomonadota</taxon>
        <taxon>Betaproteobacteria</taxon>
        <taxon>Burkholderiales</taxon>
        <taxon>Alcaligenaceae</taxon>
        <taxon>Basilea</taxon>
    </lineage>
</organism>
<dbReference type="GO" id="GO:0005829">
    <property type="term" value="C:cytosol"/>
    <property type="evidence" value="ECO:0007669"/>
    <property type="project" value="TreeGrafter"/>
</dbReference>
<accession>A0A077DD62</accession>
<dbReference type="Proteomes" id="UP000028945">
    <property type="component" value="Chromosome"/>
</dbReference>
<dbReference type="FunFam" id="3.40.50.720:FF:000213">
    <property type="entry name" value="Putative 2-hydroxyacid dehydrogenase"/>
    <property type="match status" value="1"/>
</dbReference>
<keyword evidence="2 4" id="KW-0560">Oxidoreductase</keyword>
<feature type="domain" description="D-isomer specific 2-hydroxyacid dehydrogenase catalytic" evidence="5">
    <location>
        <begin position="44"/>
        <end position="318"/>
    </location>
</feature>
<dbReference type="HOGENOM" id="CLU_019796_1_2_4"/>
<evidence type="ECO:0000259" key="5">
    <source>
        <dbReference type="Pfam" id="PF00389"/>
    </source>
</evidence>
<dbReference type="SUPFAM" id="SSF52283">
    <property type="entry name" value="Formate/glycerate dehydrogenase catalytic domain-like"/>
    <property type="match status" value="1"/>
</dbReference>
<dbReference type="KEGG" id="bpsi:IX83_05105"/>
<dbReference type="PANTHER" id="PTHR10996:SF178">
    <property type="entry name" value="2-HYDROXYACID DEHYDROGENASE YGL185C-RELATED"/>
    <property type="match status" value="1"/>
</dbReference>
<dbReference type="GO" id="GO:0016618">
    <property type="term" value="F:hydroxypyruvate reductase [NAD(P)H] activity"/>
    <property type="evidence" value="ECO:0007669"/>
    <property type="project" value="TreeGrafter"/>
</dbReference>
<dbReference type="InterPro" id="IPR006140">
    <property type="entry name" value="D-isomer_DH_NAD-bd"/>
</dbReference>
<dbReference type="PROSITE" id="PS00065">
    <property type="entry name" value="D_2_HYDROXYACID_DH_1"/>
    <property type="match status" value="1"/>
</dbReference>
<dbReference type="Pfam" id="PF00389">
    <property type="entry name" value="2-Hacid_dh"/>
    <property type="match status" value="1"/>
</dbReference>
<dbReference type="SUPFAM" id="SSF51735">
    <property type="entry name" value="NAD(P)-binding Rossmann-fold domains"/>
    <property type="match status" value="1"/>
</dbReference>
<protein>
    <recommendedName>
        <fullName evidence="9">Dihydrofolate reductase</fullName>
    </recommendedName>
</protein>
<sequence>MVSIGVVQMQTILTLTNLHPYLEAELPKHFRVLGASNLEERNRLIQERGADITGVIGAYNIPFDLKWLAHMPNLKVISSFGVGYDVYDLACLKAKNIALSNTPSVLNDTVADTAMALLLAASRGLIQADKWVREGVWQSGKVFPLMSDIHHKKVGIVGLGAIGQVIAKRLTGFDADIRYFSRTAKNVPYLFEPNLKKLAQWADVLIVITVGGPETKHLINKEILECLGENGVLINVARGSVVDENVLIDVLEQGKLGAAGLDVFANEPNVPSRLINLPNVVLSPHVGSATQECRLEMAKLTLNNLIQFFESGTLITPVV</sequence>
<evidence type="ECO:0000256" key="3">
    <source>
        <dbReference type="ARBA" id="ARBA00023027"/>
    </source>
</evidence>
<keyword evidence="8" id="KW-1185">Reference proteome</keyword>
<evidence type="ECO:0008006" key="9">
    <source>
        <dbReference type="Google" id="ProtNLM"/>
    </source>
</evidence>
<evidence type="ECO:0000313" key="8">
    <source>
        <dbReference type="Proteomes" id="UP000028945"/>
    </source>
</evidence>